<reference evidence="3 4" key="1">
    <citation type="submission" date="2023-09" db="EMBL/GenBank/DDBJ databases">
        <authorList>
            <person name="Rey-Velasco X."/>
        </authorList>
    </citation>
    <scope>NUCLEOTIDE SEQUENCE [LARGE SCALE GENOMIC DNA]</scope>
    <source>
        <strain evidence="3 4">W431</strain>
    </source>
</reference>
<accession>A0ABU2ZZG0</accession>
<organism evidence="3 4">
    <name type="scientific">Thalassotalea castellviae</name>
    <dbReference type="NCBI Taxonomy" id="3075612"/>
    <lineage>
        <taxon>Bacteria</taxon>
        <taxon>Pseudomonadati</taxon>
        <taxon>Pseudomonadota</taxon>
        <taxon>Gammaproteobacteria</taxon>
        <taxon>Alteromonadales</taxon>
        <taxon>Colwelliaceae</taxon>
        <taxon>Thalassotalea</taxon>
    </lineage>
</organism>
<name>A0ABU2ZZG0_9GAMM</name>
<dbReference type="Proteomes" id="UP001266357">
    <property type="component" value="Unassembled WGS sequence"/>
</dbReference>
<sequence length="203" mass="22827">MFKFAISVLFALSLFVSNASNASILFVDYSGDYTEDKLTSDLLDINFINIGDWDYVWASPVNTEFWDSDGDHLYDNRLLTADFQLNWQEAQDWQLQLLRDLGVEAFFNEETGEYIEAVKYWNTGFTGLSSSIATPDAVTTSDFASGFISSAFNGIGFDFADTFYVREASKRPDAISTQVPEPATLLIFSFALIALSLRARFIK</sequence>
<evidence type="ECO:0000256" key="1">
    <source>
        <dbReference type="SAM" id="SignalP"/>
    </source>
</evidence>
<feature type="domain" description="Ice-binding protein C-terminal" evidence="2">
    <location>
        <begin position="178"/>
        <end position="200"/>
    </location>
</feature>
<dbReference type="RefSeq" id="WP_311579253.1">
    <property type="nucleotide sequence ID" value="NZ_JAVRIF010000003.1"/>
</dbReference>
<evidence type="ECO:0000313" key="4">
    <source>
        <dbReference type="Proteomes" id="UP001266357"/>
    </source>
</evidence>
<dbReference type="InterPro" id="IPR013424">
    <property type="entry name" value="Ice-binding_C"/>
</dbReference>
<comment type="caution">
    <text evidence="3">The sequence shown here is derived from an EMBL/GenBank/DDBJ whole genome shotgun (WGS) entry which is preliminary data.</text>
</comment>
<evidence type="ECO:0000313" key="3">
    <source>
        <dbReference type="EMBL" id="MDT0603312.1"/>
    </source>
</evidence>
<gene>
    <name evidence="3" type="ORF">RM573_06855</name>
</gene>
<feature type="chain" id="PRO_5045567538" evidence="1">
    <location>
        <begin position="23"/>
        <end position="203"/>
    </location>
</feature>
<proteinExistence type="predicted"/>
<protein>
    <submittedName>
        <fullName evidence="3">PEP-CTERM sorting domain-containing protein</fullName>
    </submittedName>
</protein>
<keyword evidence="1" id="KW-0732">Signal</keyword>
<dbReference type="EMBL" id="JAVRIF010000003">
    <property type="protein sequence ID" value="MDT0603312.1"/>
    <property type="molecule type" value="Genomic_DNA"/>
</dbReference>
<dbReference type="NCBIfam" id="TIGR02595">
    <property type="entry name" value="PEP_CTERM"/>
    <property type="match status" value="1"/>
</dbReference>
<evidence type="ECO:0000259" key="2">
    <source>
        <dbReference type="Pfam" id="PF07589"/>
    </source>
</evidence>
<keyword evidence="4" id="KW-1185">Reference proteome</keyword>
<feature type="signal peptide" evidence="1">
    <location>
        <begin position="1"/>
        <end position="22"/>
    </location>
</feature>
<dbReference type="Pfam" id="PF07589">
    <property type="entry name" value="PEP-CTERM"/>
    <property type="match status" value="1"/>
</dbReference>